<dbReference type="InParanoid" id="A0A409Y167"/>
<evidence type="ECO:0000256" key="7">
    <source>
        <dbReference type="ARBA" id="ARBA00022840"/>
    </source>
</evidence>
<feature type="region of interest" description="Disordered" evidence="12">
    <location>
        <begin position="611"/>
        <end position="712"/>
    </location>
</feature>
<evidence type="ECO:0000256" key="3">
    <source>
        <dbReference type="ARBA" id="ARBA00022723"/>
    </source>
</evidence>
<dbReference type="InterPro" id="IPR030661">
    <property type="entry name" value="Uba2"/>
</dbReference>
<dbReference type="Gene3D" id="3.50.50.80">
    <property type="entry name" value="Ubiquitin-activating enzyme E1, inactive adenylation domain, subdomain 1"/>
    <property type="match status" value="1"/>
</dbReference>
<feature type="domain" description="Ubiquitin-activating enzyme SCCH" evidence="14">
    <location>
        <begin position="391"/>
        <end position="458"/>
    </location>
</feature>
<dbReference type="UniPathway" id="UPA00886"/>
<dbReference type="AlphaFoldDB" id="A0A409Y167"/>
<protein>
    <recommendedName>
        <fullName evidence="17">Ubiquitin-activating enzyme E1-like</fullName>
    </recommendedName>
</protein>
<evidence type="ECO:0000256" key="10">
    <source>
        <dbReference type="PIRSR" id="PIRSR039133-3"/>
    </source>
</evidence>
<dbReference type="PROSITE" id="PS00865">
    <property type="entry name" value="UBIQUITIN_ACTIVAT_2"/>
    <property type="match status" value="1"/>
</dbReference>
<dbReference type="InterPro" id="IPR033127">
    <property type="entry name" value="UBQ-activ_enz_E1_Cys_AS"/>
</dbReference>
<evidence type="ECO:0000256" key="2">
    <source>
        <dbReference type="ARBA" id="ARBA00005673"/>
    </source>
</evidence>
<feature type="binding site" evidence="10">
    <location>
        <position position="519"/>
    </location>
    <ligand>
        <name>Zn(2+)</name>
        <dbReference type="ChEBI" id="CHEBI:29105"/>
    </ligand>
</feature>
<dbReference type="SUPFAM" id="SSF69572">
    <property type="entry name" value="Activating enzymes of the ubiquitin-like proteins"/>
    <property type="match status" value="1"/>
</dbReference>
<dbReference type="InterPro" id="IPR023318">
    <property type="entry name" value="Ub_act_enz_dom_a_sf"/>
</dbReference>
<dbReference type="InterPro" id="IPR045886">
    <property type="entry name" value="ThiF/MoeB/HesA"/>
</dbReference>
<dbReference type="FunCoup" id="A0A409Y167">
    <property type="interactions" value="1008"/>
</dbReference>
<dbReference type="Proteomes" id="UP000284706">
    <property type="component" value="Unassembled WGS sequence"/>
</dbReference>
<dbReference type="GO" id="GO:0031510">
    <property type="term" value="C:SUMO activating enzyme complex"/>
    <property type="evidence" value="ECO:0007669"/>
    <property type="project" value="TreeGrafter"/>
</dbReference>
<comment type="caution">
    <text evidence="15">The sequence shown here is derived from an EMBL/GenBank/DDBJ whole genome shotgun (WGS) entry which is preliminary data.</text>
</comment>
<evidence type="ECO:0000256" key="12">
    <source>
        <dbReference type="SAM" id="MobiDB-lite"/>
    </source>
</evidence>
<dbReference type="OrthoDB" id="10255449at2759"/>
<dbReference type="PANTHER" id="PTHR10953:SF5">
    <property type="entry name" value="SUMO-ACTIVATING ENZYME SUBUNIT 2"/>
    <property type="match status" value="1"/>
</dbReference>
<feature type="binding site" evidence="10">
    <location>
        <position position="194"/>
    </location>
    <ligand>
        <name>Zn(2+)</name>
        <dbReference type="ChEBI" id="CHEBI:29105"/>
    </ligand>
</feature>
<organism evidence="15 16">
    <name type="scientific">Gymnopilus dilepis</name>
    <dbReference type="NCBI Taxonomy" id="231916"/>
    <lineage>
        <taxon>Eukaryota</taxon>
        <taxon>Fungi</taxon>
        <taxon>Dikarya</taxon>
        <taxon>Basidiomycota</taxon>
        <taxon>Agaricomycotina</taxon>
        <taxon>Agaricomycetes</taxon>
        <taxon>Agaricomycetidae</taxon>
        <taxon>Agaricales</taxon>
        <taxon>Agaricineae</taxon>
        <taxon>Hymenogastraceae</taxon>
        <taxon>Gymnopilus</taxon>
    </lineage>
</organism>
<evidence type="ECO:0000259" key="14">
    <source>
        <dbReference type="Pfam" id="PF10585"/>
    </source>
</evidence>
<dbReference type="GO" id="GO:0005524">
    <property type="term" value="F:ATP binding"/>
    <property type="evidence" value="ECO:0007669"/>
    <property type="project" value="UniProtKB-KW"/>
</dbReference>
<feature type="binding site" evidence="9">
    <location>
        <position position="81"/>
    </location>
    <ligand>
        <name>ATP</name>
        <dbReference type="ChEBI" id="CHEBI:30616"/>
    </ligand>
</feature>
<evidence type="ECO:0000256" key="9">
    <source>
        <dbReference type="PIRSR" id="PIRSR039133-2"/>
    </source>
</evidence>
<evidence type="ECO:0000256" key="4">
    <source>
        <dbReference type="ARBA" id="ARBA00022741"/>
    </source>
</evidence>
<name>A0A409Y167_9AGAR</name>
<feature type="active site" description="Glycyl thioester intermediate" evidence="8 11">
    <location>
        <position position="206"/>
    </location>
</feature>
<evidence type="ECO:0000256" key="6">
    <source>
        <dbReference type="ARBA" id="ARBA00022833"/>
    </source>
</evidence>
<gene>
    <name evidence="15" type="ORF">CVT26_010245</name>
</gene>
<feature type="binding site" evidence="9">
    <location>
        <begin position="32"/>
        <end position="37"/>
    </location>
    <ligand>
        <name>ATP</name>
        <dbReference type="ChEBI" id="CHEBI:30616"/>
    </ligand>
</feature>
<dbReference type="FunFam" id="3.50.50.80:FF:000002">
    <property type="entry name" value="SUMO-activating enzyme subunit 2"/>
    <property type="match status" value="1"/>
</dbReference>
<evidence type="ECO:0000256" key="1">
    <source>
        <dbReference type="ARBA" id="ARBA00004718"/>
    </source>
</evidence>
<dbReference type="GO" id="GO:0005737">
    <property type="term" value="C:cytoplasm"/>
    <property type="evidence" value="ECO:0007669"/>
    <property type="project" value="TreeGrafter"/>
</dbReference>
<dbReference type="STRING" id="231916.A0A409Y167"/>
<feature type="domain" description="THIF-type NAD/FAD binding fold" evidence="13">
    <location>
        <begin position="65"/>
        <end position="520"/>
    </location>
</feature>
<evidence type="ECO:0000256" key="8">
    <source>
        <dbReference type="PIRSR" id="PIRSR039133-1"/>
    </source>
</evidence>
<dbReference type="GO" id="GO:0046872">
    <property type="term" value="F:metal ion binding"/>
    <property type="evidence" value="ECO:0007669"/>
    <property type="project" value="UniProtKB-KW"/>
</dbReference>
<feature type="binding site" evidence="9">
    <location>
        <begin position="89"/>
        <end position="92"/>
    </location>
    <ligand>
        <name>ATP</name>
        <dbReference type="ChEBI" id="CHEBI:30616"/>
    </ligand>
</feature>
<keyword evidence="3 10" id="KW-0479">Metal-binding</keyword>
<dbReference type="InterPro" id="IPR019572">
    <property type="entry name" value="UBA_E1_SCCH"/>
</dbReference>
<dbReference type="EMBL" id="NHYE01001335">
    <property type="protein sequence ID" value="PPQ96693.1"/>
    <property type="molecule type" value="Genomic_DNA"/>
</dbReference>
<evidence type="ECO:0000256" key="11">
    <source>
        <dbReference type="PROSITE-ProRule" id="PRU10132"/>
    </source>
</evidence>
<dbReference type="InterPro" id="IPR000594">
    <property type="entry name" value="ThiF_NAD_FAD-bd"/>
</dbReference>
<accession>A0A409Y167</accession>
<feature type="non-terminal residue" evidence="15">
    <location>
        <position position="712"/>
    </location>
</feature>
<keyword evidence="4 9" id="KW-0547">Nucleotide-binding</keyword>
<comment type="similarity">
    <text evidence="2">Belongs to the ubiquitin-activating E1 family.</text>
</comment>
<feature type="binding site" evidence="10">
    <location>
        <position position="191"/>
    </location>
    <ligand>
        <name>Zn(2+)</name>
        <dbReference type="ChEBI" id="CHEBI:29105"/>
    </ligand>
</feature>
<keyword evidence="6 10" id="KW-0862">Zinc</keyword>
<dbReference type="PANTHER" id="PTHR10953">
    <property type="entry name" value="UBIQUITIN-ACTIVATING ENZYME E1"/>
    <property type="match status" value="1"/>
</dbReference>
<dbReference type="GO" id="GO:0019948">
    <property type="term" value="F:SUMO activating enzyme activity"/>
    <property type="evidence" value="ECO:0007669"/>
    <property type="project" value="InterPro"/>
</dbReference>
<keyword evidence="5" id="KW-0833">Ubl conjugation pathway</keyword>
<reference evidence="15 16" key="1">
    <citation type="journal article" date="2018" name="Evol. Lett.">
        <title>Horizontal gene cluster transfer increased hallucinogenic mushroom diversity.</title>
        <authorList>
            <person name="Reynolds H.T."/>
            <person name="Vijayakumar V."/>
            <person name="Gluck-Thaler E."/>
            <person name="Korotkin H.B."/>
            <person name="Matheny P.B."/>
            <person name="Slot J.C."/>
        </authorList>
    </citation>
    <scope>NUCLEOTIDE SEQUENCE [LARGE SCALE GENOMIC DNA]</scope>
    <source>
        <strain evidence="15 16">SRW20</strain>
    </source>
</reference>
<proteinExistence type="inferred from homology"/>
<evidence type="ECO:0000259" key="13">
    <source>
        <dbReference type="Pfam" id="PF00899"/>
    </source>
</evidence>
<evidence type="ECO:0008006" key="17">
    <source>
        <dbReference type="Google" id="ProtNLM"/>
    </source>
</evidence>
<dbReference type="InterPro" id="IPR042449">
    <property type="entry name" value="Ub-E1_IAD_1"/>
</dbReference>
<evidence type="ECO:0000313" key="15">
    <source>
        <dbReference type="EMBL" id="PPQ96693.1"/>
    </source>
</evidence>
<keyword evidence="16" id="KW-1185">Reference proteome</keyword>
<keyword evidence="7 9" id="KW-0067">ATP-binding</keyword>
<dbReference type="Gene3D" id="1.10.10.520">
    <property type="entry name" value="Ubiquitin activating enzymes (Uba3). Chain: B, domain 2"/>
    <property type="match status" value="1"/>
</dbReference>
<dbReference type="Pfam" id="PF00899">
    <property type="entry name" value="ThiF"/>
    <property type="match status" value="1"/>
</dbReference>
<feature type="binding site" evidence="9">
    <location>
        <begin position="150"/>
        <end position="155"/>
    </location>
    <ligand>
        <name>ATP</name>
        <dbReference type="ChEBI" id="CHEBI:30616"/>
    </ligand>
</feature>
<dbReference type="Pfam" id="PF10585">
    <property type="entry name" value="UBA_E1_SCCH"/>
    <property type="match status" value="2"/>
</dbReference>
<comment type="pathway">
    <text evidence="1">Protein modification; protein sumoylation.</text>
</comment>
<dbReference type="GO" id="GO:0016925">
    <property type="term" value="P:protein sumoylation"/>
    <property type="evidence" value="ECO:0007669"/>
    <property type="project" value="UniProtKB-UniPathway"/>
</dbReference>
<dbReference type="Gene3D" id="3.10.290.20">
    <property type="entry name" value="Ubiquitin-like 2 activating enzyme e1b. Chain: B, domain 3"/>
    <property type="match status" value="1"/>
</dbReference>
<feature type="domain" description="Ubiquitin-activating enzyme SCCH" evidence="14">
    <location>
        <begin position="212"/>
        <end position="299"/>
    </location>
</feature>
<feature type="binding site" evidence="9">
    <location>
        <position position="105"/>
    </location>
    <ligand>
        <name>ATP</name>
        <dbReference type="ChEBI" id="CHEBI:30616"/>
    </ligand>
</feature>
<dbReference type="PIRSF" id="PIRSF039133">
    <property type="entry name" value="SUMO_E1B"/>
    <property type="match status" value="1"/>
</dbReference>
<feature type="binding site" evidence="10">
    <location>
        <position position="522"/>
    </location>
    <ligand>
        <name>Zn(2+)</name>
        <dbReference type="ChEBI" id="CHEBI:29105"/>
    </ligand>
</feature>
<dbReference type="InterPro" id="IPR035985">
    <property type="entry name" value="Ubiquitin-activating_enz"/>
</dbReference>
<feature type="region of interest" description="Disordered" evidence="12">
    <location>
        <begin position="361"/>
        <end position="385"/>
    </location>
</feature>
<sequence>MSTAQGRSTHARAILGPELHSRLASTSVLLVGAGGIGCELRTFFVFPQRLSIKLTDCFWIGLWNAVKNIVLTGFGKITVLDLDTIDISNLNRQFLFKKKDVKQSKALVAAQTAAQFNPNVKIIPIHDNIKEPQYDIVWYQQFDIVLNALDNLDARRHVNKMCMAARVPLVESGTAGYLGQVQPLLKDTTECFDCIPKPTPKTFPVCTIRSTPSQPIHCIVWSKSYLMGQLFGEDEDAVGELDEAEKQGENAQEIATLRKEAQAFKAVRDALRSKNTPPQDAAKQVFQKVFNADIKNLLSMSDMWKSRSPPTPLEYEEILDGTFKPPPRPAPVVNGSANAVASGSGSGAKAANGVAGTSRGINGQAQAAPGANANGKTNGAPTTAAGAGALKDQRALTLKDNLELFVSSTNRLAERLRSGEETISFDKDDDDTLDFVTASSNLRSYAYGIDGKTRWEVKEMAGNIIPAIATTNAIIAGLIVLQALHLLRKDYTKLRNVHLQFKPAVPLSAIRLSPPNPECGVCRDVYAPLLCDPARVTLGEVVRGTLGDESGEREVSVYEGSRVLSEPDWEDNFERTLESLGVGRGKFLSLVDEEGEWSTISLAIAELPPNHSSSAPPYILPDPLPKPTRKPKPKPVPPETPDRPSLKRPLSVVENEDGIIDLAPTPKKPRLAPNARGAQDLAPMEVGVKRSFAQRQGQESPSKRRRLEEEGV</sequence>
<evidence type="ECO:0000313" key="16">
    <source>
        <dbReference type="Proteomes" id="UP000284706"/>
    </source>
</evidence>
<evidence type="ECO:0000256" key="5">
    <source>
        <dbReference type="ARBA" id="ARBA00022786"/>
    </source>
</evidence>